<evidence type="ECO:0000313" key="2">
    <source>
        <dbReference type="EMBL" id="KAK9301929.1"/>
    </source>
</evidence>
<evidence type="ECO:0000313" key="3">
    <source>
        <dbReference type="Proteomes" id="UP001432146"/>
    </source>
</evidence>
<accession>A0AAW0ZWA2</accession>
<dbReference type="EMBL" id="JAWNGG020000103">
    <property type="protein sequence ID" value="KAK9301929.1"/>
    <property type="molecule type" value="Genomic_DNA"/>
</dbReference>
<evidence type="ECO:0008006" key="4">
    <source>
        <dbReference type="Google" id="ProtNLM"/>
    </source>
</evidence>
<dbReference type="Proteomes" id="UP001432146">
    <property type="component" value="Unassembled WGS sequence"/>
</dbReference>
<gene>
    <name evidence="2" type="ORF">QLX08_005926</name>
</gene>
<comment type="caution">
    <text evidence="2">The sequence shown here is derived from an EMBL/GenBank/DDBJ whole genome shotgun (WGS) entry which is preliminary data.</text>
</comment>
<organism evidence="2 3">
    <name type="scientific">Tetragonisca angustula</name>
    <dbReference type="NCBI Taxonomy" id="166442"/>
    <lineage>
        <taxon>Eukaryota</taxon>
        <taxon>Metazoa</taxon>
        <taxon>Ecdysozoa</taxon>
        <taxon>Arthropoda</taxon>
        <taxon>Hexapoda</taxon>
        <taxon>Insecta</taxon>
        <taxon>Pterygota</taxon>
        <taxon>Neoptera</taxon>
        <taxon>Endopterygota</taxon>
        <taxon>Hymenoptera</taxon>
        <taxon>Apocrita</taxon>
        <taxon>Aculeata</taxon>
        <taxon>Apoidea</taxon>
        <taxon>Anthophila</taxon>
        <taxon>Apidae</taxon>
        <taxon>Tetragonisca</taxon>
    </lineage>
</organism>
<protein>
    <recommendedName>
        <fullName evidence="4">Reverse transcriptase</fullName>
    </recommendedName>
</protein>
<feature type="compositionally biased region" description="Basic and acidic residues" evidence="1">
    <location>
        <begin position="82"/>
        <end position="93"/>
    </location>
</feature>
<dbReference type="AlphaFoldDB" id="A0AAW0ZWA2"/>
<feature type="compositionally biased region" description="Basic and acidic residues" evidence="1">
    <location>
        <begin position="103"/>
        <end position="112"/>
    </location>
</feature>
<reference evidence="2 3" key="1">
    <citation type="submission" date="2024-05" db="EMBL/GenBank/DDBJ databases">
        <title>The nuclear and mitochondrial genome assemblies of Tetragonisca angustula (Apidae: Meliponini), a tiny yet remarkable pollinator in the Neotropics.</title>
        <authorList>
            <person name="Ferrari R."/>
            <person name="Ricardo P.C."/>
            <person name="Dias F.C."/>
            <person name="Araujo N.S."/>
            <person name="Soares D.O."/>
            <person name="Zhou Q.-S."/>
            <person name="Zhu C.-D."/>
            <person name="Coutinho L."/>
            <person name="Airas M.C."/>
            <person name="Batista T.M."/>
        </authorList>
    </citation>
    <scope>NUCLEOTIDE SEQUENCE [LARGE SCALE GENOMIC DNA]</scope>
    <source>
        <strain evidence="2">ASF017062</strain>
        <tissue evidence="2">Abdomen</tissue>
    </source>
</reference>
<sequence length="112" mass="12927">MRRIGAETTAACQLDYGSNADTAQHTVEECPSFSQQRKRLKDVIGPDISLSAIIGALMRSKREEIAVTQFCEEIMTVKEVKQRSRENEYPVRQEKRRRRPSVRRRENSTVSE</sequence>
<keyword evidence="3" id="KW-1185">Reference proteome</keyword>
<proteinExistence type="predicted"/>
<feature type="region of interest" description="Disordered" evidence="1">
    <location>
        <begin position="82"/>
        <end position="112"/>
    </location>
</feature>
<name>A0AAW0ZWA2_9HYME</name>
<evidence type="ECO:0000256" key="1">
    <source>
        <dbReference type="SAM" id="MobiDB-lite"/>
    </source>
</evidence>